<evidence type="ECO:0000256" key="1">
    <source>
        <dbReference type="ARBA" id="ARBA00009207"/>
    </source>
</evidence>
<feature type="region of interest" description="Disordered" evidence="2">
    <location>
        <begin position="278"/>
        <end position="307"/>
    </location>
</feature>
<feature type="region of interest" description="Disordered" evidence="2">
    <location>
        <begin position="40"/>
        <end position="163"/>
    </location>
</feature>
<dbReference type="RefSeq" id="XP_020132110.1">
    <property type="nucleotide sequence ID" value="XM_020271318.1"/>
</dbReference>
<proteinExistence type="inferred from homology"/>
<comment type="caution">
    <text evidence="3">The sequence shown here is derived from an EMBL/GenBank/DDBJ whole genome shotgun (WGS) entry which is preliminary data.</text>
</comment>
<organism evidence="3 4">
    <name type="scientific">Diplodia corticola</name>
    <dbReference type="NCBI Taxonomy" id="236234"/>
    <lineage>
        <taxon>Eukaryota</taxon>
        <taxon>Fungi</taxon>
        <taxon>Dikarya</taxon>
        <taxon>Ascomycota</taxon>
        <taxon>Pezizomycotina</taxon>
        <taxon>Dothideomycetes</taxon>
        <taxon>Dothideomycetes incertae sedis</taxon>
        <taxon>Botryosphaeriales</taxon>
        <taxon>Botryosphaeriaceae</taxon>
        <taxon>Diplodia</taxon>
    </lineage>
</organism>
<protein>
    <submittedName>
        <fullName evidence="3">Protein phosphatase 4 core regulatory subunit r2 protein</fullName>
    </submittedName>
</protein>
<feature type="region of interest" description="Disordered" evidence="2">
    <location>
        <begin position="412"/>
        <end position="554"/>
    </location>
</feature>
<dbReference type="Proteomes" id="UP000183809">
    <property type="component" value="Unassembled WGS sequence"/>
</dbReference>
<dbReference type="STRING" id="236234.A0A1J9R6K5"/>
<dbReference type="PANTHER" id="PTHR16487">
    <property type="entry name" value="PPP4R2-RELATED PROTEIN"/>
    <property type="match status" value="1"/>
</dbReference>
<feature type="compositionally biased region" description="Low complexity" evidence="2">
    <location>
        <begin position="352"/>
        <end position="366"/>
    </location>
</feature>
<dbReference type="InterPro" id="IPR015267">
    <property type="entry name" value="PPP4R2"/>
</dbReference>
<evidence type="ECO:0000256" key="2">
    <source>
        <dbReference type="SAM" id="MobiDB-lite"/>
    </source>
</evidence>
<feature type="compositionally biased region" description="Low complexity" evidence="2">
    <location>
        <begin position="336"/>
        <end position="345"/>
    </location>
</feature>
<feature type="compositionally biased region" description="Low complexity" evidence="2">
    <location>
        <begin position="84"/>
        <end position="98"/>
    </location>
</feature>
<evidence type="ECO:0000313" key="3">
    <source>
        <dbReference type="EMBL" id="OJD35850.1"/>
    </source>
</evidence>
<feature type="compositionally biased region" description="Basic and acidic residues" evidence="2">
    <location>
        <begin position="516"/>
        <end position="554"/>
    </location>
</feature>
<dbReference type="OrthoDB" id="341898at2759"/>
<gene>
    <name evidence="3" type="ORF">BKCO1_1500059</name>
</gene>
<comment type="similarity">
    <text evidence="1">Belongs to the PPP4R2 family.</text>
</comment>
<accession>A0A1J9R6K5</accession>
<dbReference type="AlphaFoldDB" id="A0A1J9R6K5"/>
<feature type="compositionally biased region" description="Low complexity" evidence="2">
    <location>
        <begin position="290"/>
        <end position="306"/>
    </location>
</feature>
<feature type="compositionally biased region" description="Low complexity" evidence="2">
    <location>
        <begin position="141"/>
        <end position="163"/>
    </location>
</feature>
<feature type="compositionally biased region" description="Basic and acidic residues" evidence="2">
    <location>
        <begin position="420"/>
        <end position="441"/>
    </location>
</feature>
<dbReference type="GO" id="GO:0019888">
    <property type="term" value="F:protein phosphatase regulator activity"/>
    <property type="evidence" value="ECO:0007669"/>
    <property type="project" value="InterPro"/>
</dbReference>
<dbReference type="PANTHER" id="PTHR16487:SF0">
    <property type="entry name" value="PROTEIN PHOSPHATASE 4 REGULATORY SUBUNIT 2-RELATED"/>
    <property type="match status" value="1"/>
</dbReference>
<sequence length="554" mass="55833">MLSGEQLLEQAAKDGSMLASEWPRALEIVLSRLDHIVADEFPTPTIPPPIVVERERSPTPVRPPPPPDRILRSQVATTADKENAPPASSSNTTPNAAARITPSPGPSAQALPHSGSQDANSTSSPTAAGAASGDTNEGNDTSSPPSSGAATPSTSSSASSSLPSELAGLHASIAGALRKQFAKEPPYTVQRLAELVLHPRAHYRFLPPYLRALDRVVSVSSATTVFPLPQAAVPTGTGILNGITPTSSATASAVSPSAAALGSDESLGGALLTPIPWLQNRGGGAGGGSSSSSGGSANGNNNNNNSELVSECTEMVDGPNGAGRIETVSVINGALTTTSSPAPGAGAPPAPTAGGPSAGTAAAATTAESLREAGAVTQGELLRQEQEAGVVPVGQSNPRRVLLPGYSASAAAAASAADGDEQKEGDEMATGEEKQQEEMPHARGPGEVGAEDVGPQHESAGGEINMEAAVGRAPVGATKKDDGEAGEDDDGKKPKPAQPVSPEAEMKDVDDDEDNEAKGKPGDEKAGDKGAKEAEKRAEEKKDDGSKSDTEMTD</sequence>
<keyword evidence="4" id="KW-1185">Reference proteome</keyword>
<dbReference type="GO" id="GO:0005634">
    <property type="term" value="C:nucleus"/>
    <property type="evidence" value="ECO:0007669"/>
    <property type="project" value="TreeGrafter"/>
</dbReference>
<reference evidence="3 4" key="1">
    <citation type="submission" date="2016-10" db="EMBL/GenBank/DDBJ databases">
        <title>Proteomics and genomics reveal pathogen-plant mechanisms compatible with a hemibiotrophic lifestyle of Diplodia corticola.</title>
        <authorList>
            <person name="Fernandes I."/>
            <person name="De Jonge R."/>
            <person name="Van De Peer Y."/>
            <person name="Devreese B."/>
            <person name="Alves A."/>
            <person name="Esteves A.C."/>
        </authorList>
    </citation>
    <scope>NUCLEOTIDE SEQUENCE [LARGE SCALE GENOMIC DNA]</scope>
    <source>
        <strain evidence="3 4">CBS 112549</strain>
    </source>
</reference>
<feature type="region of interest" description="Disordered" evidence="2">
    <location>
        <begin position="335"/>
        <end position="366"/>
    </location>
</feature>
<dbReference type="GO" id="GO:0005737">
    <property type="term" value="C:cytoplasm"/>
    <property type="evidence" value="ECO:0007669"/>
    <property type="project" value="TreeGrafter"/>
</dbReference>
<feature type="compositionally biased region" description="Low complexity" evidence="2">
    <location>
        <begin position="121"/>
        <end position="133"/>
    </location>
</feature>
<evidence type="ECO:0000313" key="4">
    <source>
        <dbReference type="Proteomes" id="UP000183809"/>
    </source>
</evidence>
<dbReference type="EMBL" id="MNUE01000015">
    <property type="protein sequence ID" value="OJD35850.1"/>
    <property type="molecule type" value="Genomic_DNA"/>
</dbReference>
<name>A0A1J9R6K5_9PEZI</name>
<dbReference type="GeneID" id="31011577"/>
<dbReference type="GO" id="GO:0030289">
    <property type="term" value="C:protein phosphatase 4 complex"/>
    <property type="evidence" value="ECO:0007669"/>
    <property type="project" value="InterPro"/>
</dbReference>